<organism evidence="1 2">
    <name type="scientific">Metabacillus lacus</name>
    <dbReference type="NCBI Taxonomy" id="1983721"/>
    <lineage>
        <taxon>Bacteria</taxon>
        <taxon>Bacillati</taxon>
        <taxon>Bacillota</taxon>
        <taxon>Bacilli</taxon>
        <taxon>Bacillales</taxon>
        <taxon>Bacillaceae</taxon>
        <taxon>Metabacillus</taxon>
    </lineage>
</organism>
<accession>A0A7X2IW65</accession>
<dbReference type="OrthoDB" id="2915262at2"/>
<reference evidence="1 2" key="1">
    <citation type="submission" date="2019-11" db="EMBL/GenBank/DDBJ databases">
        <title>Bacillus lacus genome.</title>
        <authorList>
            <person name="Allen C.J."/>
            <person name="Newman J.D."/>
        </authorList>
    </citation>
    <scope>NUCLEOTIDE SEQUENCE [LARGE SCALE GENOMIC DNA]</scope>
    <source>
        <strain evidence="1 2">KCTC 33946</strain>
    </source>
</reference>
<comment type="caution">
    <text evidence="1">The sequence shown here is derived from an EMBL/GenBank/DDBJ whole genome shotgun (WGS) entry which is preliminary data.</text>
</comment>
<dbReference type="RefSeq" id="WP_154306053.1">
    <property type="nucleotide sequence ID" value="NZ_WKKI01000002.1"/>
</dbReference>
<keyword evidence="2" id="KW-1185">Reference proteome</keyword>
<dbReference type="AlphaFoldDB" id="A0A7X2IW65"/>
<dbReference type="EMBL" id="WKKI01000002">
    <property type="protein sequence ID" value="MRX70923.1"/>
    <property type="molecule type" value="Genomic_DNA"/>
</dbReference>
<evidence type="ECO:0000313" key="2">
    <source>
        <dbReference type="Proteomes" id="UP000448867"/>
    </source>
</evidence>
<sequence>MKDKELDEGLQKAFREIYQDIEMLVYIANNANVFNSIESDRVHKRLKQNIKALEYLIIGKLR</sequence>
<protein>
    <submittedName>
        <fullName evidence="1">Uncharacterized protein</fullName>
    </submittedName>
</protein>
<evidence type="ECO:0000313" key="1">
    <source>
        <dbReference type="EMBL" id="MRX70923.1"/>
    </source>
</evidence>
<gene>
    <name evidence="1" type="ORF">GJU40_01910</name>
</gene>
<dbReference type="Proteomes" id="UP000448867">
    <property type="component" value="Unassembled WGS sequence"/>
</dbReference>
<name>A0A7X2IW65_9BACI</name>
<proteinExistence type="predicted"/>